<feature type="compositionally biased region" description="Basic and acidic residues" evidence="1">
    <location>
        <begin position="177"/>
        <end position="187"/>
    </location>
</feature>
<feature type="domain" description="PDZ" evidence="2">
    <location>
        <begin position="1250"/>
        <end position="1319"/>
    </location>
</feature>
<feature type="compositionally biased region" description="Basic and acidic residues" evidence="1">
    <location>
        <begin position="437"/>
        <end position="451"/>
    </location>
</feature>
<evidence type="ECO:0000259" key="2">
    <source>
        <dbReference type="PROSITE" id="PS50106"/>
    </source>
</evidence>
<dbReference type="InterPro" id="IPR001478">
    <property type="entry name" value="PDZ"/>
</dbReference>
<gene>
    <name evidence="3" type="ORF">COCON_G00005980</name>
</gene>
<feature type="compositionally biased region" description="Polar residues" evidence="1">
    <location>
        <begin position="911"/>
        <end position="926"/>
    </location>
</feature>
<dbReference type="PROSITE" id="PS50106">
    <property type="entry name" value="PDZ"/>
    <property type="match status" value="2"/>
</dbReference>
<feature type="compositionally biased region" description="Polar residues" evidence="1">
    <location>
        <begin position="979"/>
        <end position="1002"/>
    </location>
</feature>
<protein>
    <recommendedName>
        <fullName evidence="2">PDZ domain-containing protein</fullName>
    </recommendedName>
</protein>
<dbReference type="CDD" id="cd06762">
    <property type="entry name" value="PDZ6_PDZD2-PDZ3_hPro-IL-16-like"/>
    <property type="match status" value="1"/>
</dbReference>
<feature type="compositionally biased region" description="Basic and acidic residues" evidence="1">
    <location>
        <begin position="417"/>
        <end position="426"/>
    </location>
</feature>
<proteinExistence type="predicted"/>
<dbReference type="SMART" id="SM00228">
    <property type="entry name" value="PDZ"/>
    <property type="match status" value="2"/>
</dbReference>
<dbReference type="PANTHER" id="PTHR48484">
    <property type="entry name" value="PRO-INTERLEUKIN-16"/>
    <property type="match status" value="1"/>
</dbReference>
<evidence type="ECO:0000313" key="4">
    <source>
        <dbReference type="Proteomes" id="UP001152803"/>
    </source>
</evidence>
<feature type="compositionally biased region" description="Polar residues" evidence="1">
    <location>
        <begin position="193"/>
        <end position="211"/>
    </location>
</feature>
<evidence type="ECO:0000256" key="1">
    <source>
        <dbReference type="SAM" id="MobiDB-lite"/>
    </source>
</evidence>
<dbReference type="GO" id="GO:0050930">
    <property type="term" value="P:induction of positive chemotaxis"/>
    <property type="evidence" value="ECO:0007669"/>
    <property type="project" value="InterPro"/>
</dbReference>
<feature type="compositionally biased region" description="Polar residues" evidence="1">
    <location>
        <begin position="388"/>
        <end position="410"/>
    </location>
</feature>
<sequence>MDLSQGSTVLPESSKSPCTLPKPSAGTTHAPTPVDAEQVMKSPSPKTQALPTAGLEWSAAPKFNIRSFKSLSLDLGTPNKQKNLRKLVNIFEAPEAGTGTESNRRSQLDGQQGALDHMSQGDQSEQGTGRRGRSEWRQNSVSNRSKSLDWRCGVSDVGKGERIGTQGLPENCGGLPRRSESFERDGGGDIGKNMSTPTTKKLDQSCTSVSSRIKEYNSGEKVEPKNLKTVPVDQQFILGRSRPGSLQTASRGQSLPSRIKLRLSDSEVGGDVSVWGLHQNGTRTAGDLSSNNTILDRIEKLYGSTTSDMSPKHDAGSVDRLKAKRNSVPVVDWLLNRKEGELSQRRSSTSQNPAPDSESSRQWIGMPYERGQGGTFPRRYSKGEKENSATGSTWDSRNGNDGSDISSLRNPNIVKAGQERSGDRVSGRLQQTQTSLAERDQSVSRSLDRGRHSQTFSVTTRSVMSTPKVASPQQQVQFPVDGTAVCVRDLPQAIQSKAVTDGQEKERECKIGKGEIKTDVVPDLDPGREEKRNMTWHEGGFCDGETERKLGKHEESEQNCNINKETKPLKATTACERSPTVKYCGTLDSPAELFPKMNLASVAQPANTALDGVNTDSKQDLVDCPGGRPEHSLHRPTFKSLEPTNVRGHKEQGKGEDDDVFRLNSPLRVLGNRSNGEAKTGVASTSLANVRSKINRFETLSQQNRSIPPYHLLRSRRALSEPEHHMEVLGVKKSDSDRTLGGIRGQGAVGFGPKQCFKKEGGGEAVEGGRRKWEVRSLSMDGVRRRIDGRDVLRGGISCPQQTKWSAYKEPPYNSTINTEQSKDCKASSDEPDSSMASQPETKHGLGRQGEISKPLSAKDTMPILQINCNNSNGFDGVTGITNTSGKNACHSINISETDEGDKTFINSASRSPFISSNNSDGTSVSIYPDQVSKRGPQASTQSTTKAAATPVYMTNNVPSTSSTPAPESAPNHSLPHLATSSSSNDPQLYSGVTQNQNQNQVKGHKDPFCMARWSSDEDLWGDDDDDDEGTEKGSNYDSDSGESSVTITSNMSQSDRLSFSVSLADLCNFGGMEYMGHDDDMDLDERMSQRTASLSSDISAFSSISVLPAEELDRLVEEVRGLGDDTLKNYEDVQVVVLHKEVGCGLGFTVAGGVDQNKPITVHKVFPFGLASQEGSMREGDRVLSINGTALKHSAHWEALRTLRRARSRGMAVVVLQKGGATEKRKNAAGSPQAGAEQHTVRNGVRRIRVVLNKFSTDLGFSLEGGLGSNMGDRPLTVKKLFQGGPVEDVFPGDELLEVEGQGMQGLRRLEAWNLIKKLPPGPVEVVLNRPFRPQ</sequence>
<dbReference type="OrthoDB" id="42382at2759"/>
<feature type="region of interest" description="Disordered" evidence="1">
    <location>
        <begin position="341"/>
        <end position="453"/>
    </location>
</feature>
<dbReference type="Pfam" id="PF00595">
    <property type="entry name" value="PDZ"/>
    <property type="match status" value="1"/>
</dbReference>
<comment type="caution">
    <text evidence="3">The sequence shown here is derived from an EMBL/GenBank/DDBJ whole genome shotgun (WGS) entry which is preliminary data.</text>
</comment>
<dbReference type="InterPro" id="IPR036034">
    <property type="entry name" value="PDZ_sf"/>
</dbReference>
<feature type="compositionally biased region" description="Polar residues" evidence="1">
    <location>
        <begin position="1033"/>
        <end position="1052"/>
    </location>
</feature>
<dbReference type="Proteomes" id="UP001152803">
    <property type="component" value="Unassembled WGS sequence"/>
</dbReference>
<keyword evidence="4" id="KW-1185">Reference proteome</keyword>
<name>A0A9Q1I7Q5_CONCO</name>
<feature type="compositionally biased region" description="Polar residues" evidence="1">
    <location>
        <begin position="345"/>
        <end position="354"/>
    </location>
</feature>
<dbReference type="GO" id="GO:0042609">
    <property type="term" value="F:CD4 receptor binding"/>
    <property type="evidence" value="ECO:0007669"/>
    <property type="project" value="TreeGrafter"/>
</dbReference>
<dbReference type="SUPFAM" id="SSF50156">
    <property type="entry name" value="PDZ domain-like"/>
    <property type="match status" value="2"/>
</dbReference>
<dbReference type="InterPro" id="IPR055287">
    <property type="entry name" value="IL-16-like"/>
</dbReference>
<evidence type="ECO:0000313" key="3">
    <source>
        <dbReference type="EMBL" id="KAJ8287939.1"/>
    </source>
</evidence>
<feature type="compositionally biased region" description="Polar residues" evidence="1">
    <location>
        <begin position="1"/>
        <end position="17"/>
    </location>
</feature>
<feature type="region of interest" description="Disordered" evidence="1">
    <location>
        <begin position="1"/>
        <end position="55"/>
    </location>
</feature>
<dbReference type="FunFam" id="2.30.42.10:FF:000122">
    <property type="entry name" value="Pro-interleukin-16"/>
    <property type="match status" value="1"/>
</dbReference>
<dbReference type="EMBL" id="JAFJMO010000001">
    <property type="protein sequence ID" value="KAJ8287939.1"/>
    <property type="molecule type" value="Genomic_DNA"/>
</dbReference>
<feature type="domain" description="PDZ" evidence="2">
    <location>
        <begin position="1136"/>
        <end position="1219"/>
    </location>
</feature>
<feature type="compositionally biased region" description="Acidic residues" evidence="1">
    <location>
        <begin position="1017"/>
        <end position="1030"/>
    </location>
</feature>
<dbReference type="Gene3D" id="2.30.42.10">
    <property type="match status" value="2"/>
</dbReference>
<dbReference type="GO" id="GO:0030595">
    <property type="term" value="P:leukocyte chemotaxis"/>
    <property type="evidence" value="ECO:0007669"/>
    <property type="project" value="TreeGrafter"/>
</dbReference>
<feature type="region of interest" description="Disordered" evidence="1">
    <location>
        <begin position="911"/>
        <end position="1052"/>
    </location>
</feature>
<accession>A0A9Q1I7Q5</accession>
<feature type="region of interest" description="Disordered" evidence="1">
    <location>
        <begin position="803"/>
        <end position="858"/>
    </location>
</feature>
<feature type="region of interest" description="Disordered" evidence="1">
    <location>
        <begin position="94"/>
        <end position="218"/>
    </location>
</feature>
<dbReference type="GO" id="GO:0005125">
    <property type="term" value="F:cytokine activity"/>
    <property type="evidence" value="ECO:0007669"/>
    <property type="project" value="InterPro"/>
</dbReference>
<organism evidence="3 4">
    <name type="scientific">Conger conger</name>
    <name type="common">Conger eel</name>
    <name type="synonym">Muraena conger</name>
    <dbReference type="NCBI Taxonomy" id="82655"/>
    <lineage>
        <taxon>Eukaryota</taxon>
        <taxon>Metazoa</taxon>
        <taxon>Chordata</taxon>
        <taxon>Craniata</taxon>
        <taxon>Vertebrata</taxon>
        <taxon>Euteleostomi</taxon>
        <taxon>Actinopterygii</taxon>
        <taxon>Neopterygii</taxon>
        <taxon>Teleostei</taxon>
        <taxon>Anguilliformes</taxon>
        <taxon>Congridae</taxon>
        <taxon>Conger</taxon>
    </lineage>
</organism>
<dbReference type="PANTHER" id="PTHR48484:SF1">
    <property type="entry name" value="DENTIN SIALOPHOSPHOPROTEIN"/>
    <property type="match status" value="1"/>
</dbReference>
<feature type="compositionally biased region" description="Low complexity" evidence="1">
    <location>
        <begin position="938"/>
        <end position="950"/>
    </location>
</feature>
<feature type="compositionally biased region" description="Low complexity" evidence="1">
    <location>
        <begin position="959"/>
        <end position="971"/>
    </location>
</feature>
<reference evidence="3" key="1">
    <citation type="journal article" date="2023" name="Science">
        <title>Genome structures resolve the early diversification of teleost fishes.</title>
        <authorList>
            <person name="Parey E."/>
            <person name="Louis A."/>
            <person name="Montfort J."/>
            <person name="Bouchez O."/>
            <person name="Roques C."/>
            <person name="Iampietro C."/>
            <person name="Lluch J."/>
            <person name="Castinel A."/>
            <person name="Donnadieu C."/>
            <person name="Desvignes T."/>
            <person name="Floi Bucao C."/>
            <person name="Jouanno E."/>
            <person name="Wen M."/>
            <person name="Mejri S."/>
            <person name="Dirks R."/>
            <person name="Jansen H."/>
            <person name="Henkel C."/>
            <person name="Chen W.J."/>
            <person name="Zahm M."/>
            <person name="Cabau C."/>
            <person name="Klopp C."/>
            <person name="Thompson A.W."/>
            <person name="Robinson-Rechavi M."/>
            <person name="Braasch I."/>
            <person name="Lecointre G."/>
            <person name="Bobe J."/>
            <person name="Postlethwait J.H."/>
            <person name="Berthelot C."/>
            <person name="Roest Crollius H."/>
            <person name="Guiguen Y."/>
        </authorList>
    </citation>
    <scope>NUCLEOTIDE SEQUENCE</scope>
    <source>
        <strain evidence="3">Concon-B</strain>
    </source>
</reference>